<dbReference type="InterPro" id="IPR035516">
    <property type="entry name" value="Gyrase/topoIV_suA_C"/>
</dbReference>
<sequence>MEKEKIISKIINESLDKIMANRFERYSKYVIQQRALPDARDGLKPVQRRILFSMHELGFTHNRSYEKSARVVGDVIGKYHPHGDSPIYEAMVNMSQWWKSNIPLLDMQGNIGSLDNDPAAAMRYTEIRMAKIAQYVLSDLDKNTVTFVPNFDDKEKEPVVLPSIFPTLLVNGATGIAIGMATDMPPHNFEEIMEATIAKLQNPEISLKSLLKIVKGPDFPTGGVIYGTEGVHEALELGKLQKNKIKLFAKYNIITSDKNKVIEITEIPYGVVKSELVYSIDLIINNKDVDGILEIKDHSDREGIKIVITLEVDANEKSILNYLFAKTKLQVNINYDNIAIYNNSPKLMNLNQLLDAYIEHVKDVQTKAITYDLEKFKLRLEIVLGFLKVTEITDEVIRVIRKSEGSKAGVIEDLMKYFQFTKNQATAIAELRLYRLSKTDKEEVLKEKAELEEKIAYLSSLLDDEAKFVQYLIYILEKMKNEFPCSRKTQIVANELSLNYDEKDLIKEEIINIGISRHGYIKRLSQKIIDSNDFATYQLKDDDYLTFWNKVNTLDTFLIFTSFGNYAIIPIYKIVESKWKDLGVHLTDFVDLKPGEQVVSVIEIQDWNSNNFIVISTKNGMIKKTPVKDFEVSRLIKTYTAIKISDDDEVVNACISDGTKDVIFVTKNGLFTKYSENEVNIYGTKAKGIKGIYLSTNDYVVSFTTAQHNDVLTLITHEGLIKKIRTKDMPYVSKNNKGKELFKNKKNDPHHVVEIYATRDTDMLLLRDSDGNSYLDPVKQYLFSKTDDTFYNVNISNFVAGVIRKTQKVTNKDTSFETKFENKKTKENDEKVFAEAEKKISTIDEDLNELLRKVNFSLKEKTKNDKNKN</sequence>
<dbReference type="InterPro" id="IPR013757">
    <property type="entry name" value="Topo_IIA_A_a_sf"/>
</dbReference>
<dbReference type="InterPro" id="IPR013758">
    <property type="entry name" value="Topo_IIA_A/C_ab"/>
</dbReference>
<evidence type="ECO:0000259" key="8">
    <source>
        <dbReference type="PROSITE" id="PS52040"/>
    </source>
</evidence>
<dbReference type="Gene3D" id="1.10.268.10">
    <property type="entry name" value="Topoisomerase, domain 3"/>
    <property type="match status" value="1"/>
</dbReference>
<evidence type="ECO:0000256" key="2">
    <source>
        <dbReference type="ARBA" id="ARBA00012895"/>
    </source>
</evidence>
<dbReference type="Pfam" id="PF00521">
    <property type="entry name" value="DNA_topoisoIV"/>
    <property type="match status" value="1"/>
</dbReference>
<dbReference type="GO" id="GO:0005524">
    <property type="term" value="F:ATP binding"/>
    <property type="evidence" value="ECO:0007669"/>
    <property type="project" value="InterPro"/>
</dbReference>
<dbReference type="EC" id="5.6.2.2" evidence="2"/>
<organism evidence="9">
    <name type="scientific">Mycoplasmopsis pullorum</name>
    <dbReference type="NCBI Taxonomy" id="48003"/>
    <lineage>
        <taxon>Bacteria</taxon>
        <taxon>Bacillati</taxon>
        <taxon>Mycoplasmatota</taxon>
        <taxon>Mycoplasmoidales</taxon>
        <taxon>Metamycoplasmataceae</taxon>
        <taxon>Mycoplasmopsis</taxon>
    </lineage>
</organism>
<dbReference type="InterPro" id="IPR013760">
    <property type="entry name" value="Topo_IIA-like_dom_sf"/>
</dbReference>
<evidence type="ECO:0000256" key="4">
    <source>
        <dbReference type="ARBA" id="ARBA00023125"/>
    </source>
</evidence>
<comment type="catalytic activity">
    <reaction evidence="1 6">
        <text>ATP-dependent breakage, passage and rejoining of double-stranded DNA.</text>
        <dbReference type="EC" id="5.6.2.2"/>
    </reaction>
</comment>
<keyword evidence="7" id="KW-0175">Coiled coil</keyword>
<dbReference type="GO" id="GO:0005737">
    <property type="term" value="C:cytoplasm"/>
    <property type="evidence" value="ECO:0007669"/>
    <property type="project" value="TreeGrafter"/>
</dbReference>
<feature type="active site" description="O-(5'-phospho-DNA)-tyrosine intermediate" evidence="6">
    <location>
        <position position="124"/>
    </location>
</feature>
<evidence type="ECO:0000256" key="6">
    <source>
        <dbReference type="PROSITE-ProRule" id="PRU01384"/>
    </source>
</evidence>
<dbReference type="PROSITE" id="PS52040">
    <property type="entry name" value="TOPO_IIA"/>
    <property type="match status" value="1"/>
</dbReference>
<dbReference type="GO" id="GO:0009330">
    <property type="term" value="C:DNA topoisomerase type II (double strand cut, ATP-hydrolyzing) complex"/>
    <property type="evidence" value="ECO:0007669"/>
    <property type="project" value="TreeGrafter"/>
</dbReference>
<dbReference type="SUPFAM" id="SSF56719">
    <property type="entry name" value="Type II DNA topoisomerase"/>
    <property type="match status" value="1"/>
</dbReference>
<feature type="domain" description="Topo IIA-type catalytic" evidence="8">
    <location>
        <begin position="36"/>
        <end position="505"/>
    </location>
</feature>
<keyword evidence="5 6" id="KW-0413">Isomerase</keyword>
<accession>A0A385GJS1</accession>
<dbReference type="InterPro" id="IPR006691">
    <property type="entry name" value="GyrA/parC_rep"/>
</dbReference>
<protein>
    <recommendedName>
        <fullName evidence="2">DNA topoisomerase (ATP-hydrolyzing)</fullName>
        <ecNumber evidence="2">5.6.2.2</ecNumber>
    </recommendedName>
</protein>
<reference evidence="9" key="1">
    <citation type="submission" date="2018-06" db="EMBL/GenBank/DDBJ databases">
        <title>Multidrug resistance has emerged in non-pathogenic Mycoplasma species isolated from South African poultry.</title>
        <authorList>
            <person name="Beylefeld A."/>
        </authorList>
    </citation>
    <scope>NUCLEOTIDE SEQUENCE</scope>
    <source>
        <strain evidence="9">B540-15-2</strain>
    </source>
</reference>
<dbReference type="SMART" id="SM00434">
    <property type="entry name" value="TOP4c"/>
    <property type="match status" value="1"/>
</dbReference>
<dbReference type="NCBIfam" id="NF004044">
    <property type="entry name" value="PRK05561.1"/>
    <property type="match status" value="1"/>
</dbReference>
<keyword evidence="3 6" id="KW-0799">Topoisomerase</keyword>
<dbReference type="Gene3D" id="2.120.10.90">
    <property type="entry name" value="DNA gyrase/topoisomerase IV, subunit A, C-terminal"/>
    <property type="match status" value="1"/>
</dbReference>
<dbReference type="AlphaFoldDB" id="A0A385GJS1"/>
<gene>
    <name evidence="9" type="primary">parC</name>
</gene>
<dbReference type="InterPro" id="IPR050220">
    <property type="entry name" value="Type_II_DNA_Topoisomerases"/>
</dbReference>
<feature type="coiled-coil region" evidence="7">
    <location>
        <begin position="434"/>
        <end position="461"/>
    </location>
</feature>
<evidence type="ECO:0000256" key="5">
    <source>
        <dbReference type="ARBA" id="ARBA00023235"/>
    </source>
</evidence>
<dbReference type="InterPro" id="IPR002205">
    <property type="entry name" value="Topo_IIA_dom_A"/>
</dbReference>
<dbReference type="CDD" id="cd00187">
    <property type="entry name" value="TOP4c"/>
    <property type="match status" value="1"/>
</dbReference>
<dbReference type="Pfam" id="PF03989">
    <property type="entry name" value="DNA_gyraseA_C"/>
    <property type="match status" value="3"/>
</dbReference>
<evidence type="ECO:0000256" key="3">
    <source>
        <dbReference type="ARBA" id="ARBA00023029"/>
    </source>
</evidence>
<dbReference type="EMBL" id="MH548878">
    <property type="protein sequence ID" value="AXX39470.1"/>
    <property type="molecule type" value="Genomic_DNA"/>
</dbReference>
<dbReference type="GO" id="GO:0006265">
    <property type="term" value="P:DNA topological change"/>
    <property type="evidence" value="ECO:0007669"/>
    <property type="project" value="UniProtKB-UniRule"/>
</dbReference>
<dbReference type="Gene3D" id="3.90.199.10">
    <property type="entry name" value="Topoisomerase II, domain 5"/>
    <property type="match status" value="1"/>
</dbReference>
<evidence type="ECO:0000256" key="7">
    <source>
        <dbReference type="SAM" id="Coils"/>
    </source>
</evidence>
<proteinExistence type="predicted"/>
<dbReference type="GO" id="GO:0003677">
    <property type="term" value="F:DNA binding"/>
    <property type="evidence" value="ECO:0007669"/>
    <property type="project" value="UniProtKB-UniRule"/>
</dbReference>
<dbReference type="PANTHER" id="PTHR43493">
    <property type="entry name" value="DNA GYRASE/TOPOISOMERASE SUBUNIT A"/>
    <property type="match status" value="1"/>
</dbReference>
<evidence type="ECO:0000256" key="1">
    <source>
        <dbReference type="ARBA" id="ARBA00000185"/>
    </source>
</evidence>
<keyword evidence="4 6" id="KW-0238">DNA-binding</keyword>
<dbReference type="SUPFAM" id="SSF101904">
    <property type="entry name" value="GyrA/ParC C-terminal domain-like"/>
    <property type="match status" value="1"/>
</dbReference>
<evidence type="ECO:0000313" key="9">
    <source>
        <dbReference type="EMBL" id="AXX39470.1"/>
    </source>
</evidence>
<dbReference type="Gene3D" id="3.30.1360.40">
    <property type="match status" value="1"/>
</dbReference>
<dbReference type="GO" id="GO:0034335">
    <property type="term" value="F:DNA negative supercoiling activity"/>
    <property type="evidence" value="ECO:0007669"/>
    <property type="project" value="UniProtKB-ARBA"/>
</dbReference>
<dbReference type="PANTHER" id="PTHR43493:SF9">
    <property type="entry name" value="DNA TOPOISOMERASE 4 SUBUNIT A"/>
    <property type="match status" value="1"/>
</dbReference>
<name>A0A385GJS1_9BACT</name>